<evidence type="ECO:0000259" key="2">
    <source>
        <dbReference type="Pfam" id="PF22384"/>
    </source>
</evidence>
<dbReference type="PANTHER" id="PTHR42883">
    <property type="entry name" value="GLUCOSE-1-PHOSPHATE THYMIDYLTRANSFERASE"/>
    <property type="match status" value="1"/>
</dbReference>
<dbReference type="SUPFAM" id="SSF53335">
    <property type="entry name" value="S-adenosyl-L-methionine-dependent methyltransferases"/>
    <property type="match status" value="1"/>
</dbReference>
<dbReference type="AlphaFoldDB" id="A9V7T3"/>
<dbReference type="CDD" id="cd04181">
    <property type="entry name" value="NTP_transferase"/>
    <property type="match status" value="1"/>
</dbReference>
<evidence type="ECO:0000259" key="1">
    <source>
        <dbReference type="Pfam" id="PF00483"/>
    </source>
</evidence>
<dbReference type="SUPFAM" id="SSF53448">
    <property type="entry name" value="Nucleotide-diphospho-sugar transferases"/>
    <property type="match status" value="1"/>
</dbReference>
<dbReference type="InterPro" id="IPR005835">
    <property type="entry name" value="NTP_transferase_dom"/>
</dbReference>
<dbReference type="KEGG" id="mbr:MONBRDRAFT_33828"/>
<dbReference type="InParanoid" id="A9V7T3"/>
<dbReference type="GeneID" id="5894037"/>
<dbReference type="Gene3D" id="3.40.190.10">
    <property type="entry name" value="Periplasmic binding protein-like II"/>
    <property type="match status" value="2"/>
</dbReference>
<dbReference type="Gene3D" id="3.90.550.10">
    <property type="entry name" value="Spore Coat Polysaccharide Biosynthesis Protein SpsA, Chain A"/>
    <property type="match status" value="1"/>
</dbReference>
<dbReference type="PANTHER" id="PTHR42883:SF2">
    <property type="entry name" value="THYMIDYLYLTRANSFERASE"/>
    <property type="match status" value="1"/>
</dbReference>
<proteinExistence type="predicted"/>
<dbReference type="InterPro" id="IPR029044">
    <property type="entry name" value="Nucleotide-diphossugar_trans"/>
</dbReference>
<dbReference type="Gene3D" id="3.40.50.150">
    <property type="entry name" value="Vaccinia Virus protein VP39"/>
    <property type="match status" value="1"/>
</dbReference>
<keyword evidence="4" id="KW-1185">Reference proteome</keyword>
<dbReference type="InterPro" id="IPR054364">
    <property type="entry name" value="Ca3427-like_PBP2"/>
</dbReference>
<dbReference type="InterPro" id="IPR029063">
    <property type="entry name" value="SAM-dependent_MTases_sf"/>
</dbReference>
<dbReference type="EMBL" id="CH991566">
    <property type="protein sequence ID" value="EDQ86431.1"/>
    <property type="molecule type" value="Genomic_DNA"/>
</dbReference>
<feature type="domain" description="Nucleotidyl transferase" evidence="1">
    <location>
        <begin position="652"/>
        <end position="921"/>
    </location>
</feature>
<evidence type="ECO:0000313" key="3">
    <source>
        <dbReference type="EMBL" id="EDQ86431.1"/>
    </source>
</evidence>
<evidence type="ECO:0000313" key="4">
    <source>
        <dbReference type="Proteomes" id="UP000001357"/>
    </source>
</evidence>
<reference evidence="3 4" key="1">
    <citation type="journal article" date="2008" name="Nature">
        <title>The genome of the choanoflagellate Monosiga brevicollis and the origin of metazoans.</title>
        <authorList>
            <consortium name="JGI Sequencing"/>
            <person name="King N."/>
            <person name="Westbrook M.J."/>
            <person name="Young S.L."/>
            <person name="Kuo A."/>
            <person name="Abedin M."/>
            <person name="Chapman J."/>
            <person name="Fairclough S."/>
            <person name="Hellsten U."/>
            <person name="Isogai Y."/>
            <person name="Letunic I."/>
            <person name="Marr M."/>
            <person name="Pincus D."/>
            <person name="Putnam N."/>
            <person name="Rokas A."/>
            <person name="Wright K.J."/>
            <person name="Zuzow R."/>
            <person name="Dirks W."/>
            <person name="Good M."/>
            <person name="Goodstein D."/>
            <person name="Lemons D."/>
            <person name="Li W."/>
            <person name="Lyons J.B."/>
            <person name="Morris A."/>
            <person name="Nichols S."/>
            <person name="Richter D.J."/>
            <person name="Salamov A."/>
            <person name="Bork P."/>
            <person name="Lim W.A."/>
            <person name="Manning G."/>
            <person name="Miller W.T."/>
            <person name="McGinnis W."/>
            <person name="Shapiro H."/>
            <person name="Tjian R."/>
            <person name="Grigoriev I.V."/>
            <person name="Rokhsar D."/>
        </authorList>
    </citation>
    <scope>NUCLEOTIDE SEQUENCE [LARGE SCALE GENOMIC DNA]</scope>
    <source>
        <strain evidence="4">MX1 / ATCC 50154</strain>
    </source>
</reference>
<dbReference type="STRING" id="81824.A9V7T3"/>
<sequence>MPVDPKRAKRPLVVGGVPEHFNYPWHIAQERGLFAKHGVEVEFVEQKLGTGAMIGSAHSGELDLIVALTEGLVADIAGGSNLRLLGTYVASPLCWAISTGISSKMNSAEDLRGGTFAVSRMGSGSHLMAYVLAIHRGWNPETDVKFAVKGNITQLCEGVNDLSTDAFLWETFTTKPYHDNGTVRRIGEVTTPWPCFMLAATTTTIDDKLPQIQAALAAVHEAATLFHAEEATMPTQIAEKYGLKPEDAAAWYQGVRITAERFISEAALDRAVEALQVCHKLEANRYYDPAKFLDTRLAQLRRDLGSMKLYNRAELVKALHRQLKDKNLHKGPISYEALLPFDQHHYHGVQAVEDVAQLLKMSTGDRVINIGSGLGGPARYLAGKHGCQVLACEVQPDLHAAAAELTLRTGLNDKVDHVNGDFSRLSEHLARGHYKHIVSWLTVLHFSNRERLFSNCYELLQPGGTFFAADFVMLQPLTHEERHVLAKEVGCDSLAPSIDEYRQELERAGFKVEQCDDVTEDWRKHTAARVAEFGAQRDVLGPVIGLDVFDYMLKFYTTAVSVIKGQGTLDERGGKDTHNANELRGISNLRLGSVALCVCVCVCEGRLSRLLPPVPMSVCVCLCVPVCACVCVPVCVCLCVPVCVLRRRSTMKALILAAGYGTRLEKGIREDTSGIYSHLLGVPKPLLPIGGIPLISRWIDALVAVPEVDGIYIVVNDYNQRMFQAWLRHYTHNPKRYPIHLVSDGSTTNETRSGAVAAIQLATKTFNIQDDLLVVGGDTLFLEDFDLKTTLAAFQRQHRSHDPKSSMLLAYKTDAAGTAKCGILETDAKDKVTAFLEKPGPEKTNSRLACPCFYLFEADALPLLDRFMTEKAGEPLQARDAPGNFVRYLCAKRNCYVMPISGRWDVGGLPSYIECNAAFTKKGTVGPAGL</sequence>
<dbReference type="CDD" id="cd13637">
    <property type="entry name" value="PBP2_Ca3427_like"/>
    <property type="match status" value="1"/>
</dbReference>
<organism evidence="3 4">
    <name type="scientific">Monosiga brevicollis</name>
    <name type="common">Choanoflagellate</name>
    <dbReference type="NCBI Taxonomy" id="81824"/>
    <lineage>
        <taxon>Eukaryota</taxon>
        <taxon>Choanoflagellata</taxon>
        <taxon>Craspedida</taxon>
        <taxon>Salpingoecidae</taxon>
        <taxon>Monosiga</taxon>
    </lineage>
</organism>
<dbReference type="CDD" id="cd02440">
    <property type="entry name" value="AdoMet_MTases"/>
    <property type="match status" value="1"/>
</dbReference>
<dbReference type="eggNOG" id="KOG1269">
    <property type="taxonomic scope" value="Eukaryota"/>
</dbReference>
<dbReference type="SUPFAM" id="SSF53850">
    <property type="entry name" value="Periplasmic binding protein-like II"/>
    <property type="match status" value="1"/>
</dbReference>
<gene>
    <name evidence="3" type="ORF">MONBRDRAFT_33828</name>
</gene>
<feature type="non-terminal residue" evidence="3">
    <location>
        <position position="930"/>
    </location>
</feature>
<evidence type="ECO:0008006" key="5">
    <source>
        <dbReference type="Google" id="ProtNLM"/>
    </source>
</evidence>
<accession>A9V7T3</accession>
<dbReference type="Proteomes" id="UP000001357">
    <property type="component" value="Unassembled WGS sequence"/>
</dbReference>
<dbReference type="Pfam" id="PF00483">
    <property type="entry name" value="NTP_transferase"/>
    <property type="match status" value="1"/>
</dbReference>
<dbReference type="Pfam" id="PF22384">
    <property type="entry name" value="PBP2_Ca3427_like"/>
    <property type="match status" value="1"/>
</dbReference>
<name>A9V7T3_MONBE</name>
<protein>
    <recommendedName>
        <fullName evidence="5">Nucleotidyl transferase domain-containing protein</fullName>
    </recommendedName>
</protein>
<dbReference type="RefSeq" id="XP_001748821.1">
    <property type="nucleotide sequence ID" value="XM_001748769.1"/>
</dbReference>
<dbReference type="Pfam" id="PF02353">
    <property type="entry name" value="CMAS"/>
    <property type="match status" value="1"/>
</dbReference>
<feature type="domain" description="Ca3427-like PBP 2" evidence="2">
    <location>
        <begin position="95"/>
        <end position="189"/>
    </location>
</feature>